<evidence type="ECO:0000256" key="2">
    <source>
        <dbReference type="ARBA" id="ARBA00022729"/>
    </source>
</evidence>
<evidence type="ECO:0000259" key="7">
    <source>
        <dbReference type="Pfam" id="PF00561"/>
    </source>
</evidence>
<keyword evidence="3" id="KW-0378">Hydrolase</keyword>
<feature type="domain" description="AB hydrolase-1" evidence="7">
    <location>
        <begin position="67"/>
        <end position="182"/>
    </location>
</feature>
<keyword evidence="5" id="KW-0443">Lipid metabolism</keyword>
<dbReference type="EMBL" id="FZQP02000992">
    <property type="protein sequence ID" value="VVC91171.1"/>
    <property type="molecule type" value="Genomic_DNA"/>
</dbReference>
<dbReference type="Pfam" id="PF00561">
    <property type="entry name" value="Abhydrolase_1"/>
    <property type="match status" value="1"/>
</dbReference>
<dbReference type="Proteomes" id="UP000324832">
    <property type="component" value="Unassembled WGS sequence"/>
</dbReference>
<keyword evidence="4" id="KW-0442">Lipid degradation</keyword>
<evidence type="ECO:0000313" key="9">
    <source>
        <dbReference type="Proteomes" id="UP000324832"/>
    </source>
</evidence>
<evidence type="ECO:0000256" key="3">
    <source>
        <dbReference type="ARBA" id="ARBA00022801"/>
    </source>
</evidence>
<organism evidence="8 9">
    <name type="scientific">Leptidea sinapis</name>
    <dbReference type="NCBI Taxonomy" id="189913"/>
    <lineage>
        <taxon>Eukaryota</taxon>
        <taxon>Metazoa</taxon>
        <taxon>Ecdysozoa</taxon>
        <taxon>Arthropoda</taxon>
        <taxon>Hexapoda</taxon>
        <taxon>Insecta</taxon>
        <taxon>Pterygota</taxon>
        <taxon>Neoptera</taxon>
        <taxon>Endopterygota</taxon>
        <taxon>Lepidoptera</taxon>
        <taxon>Glossata</taxon>
        <taxon>Ditrysia</taxon>
        <taxon>Papilionoidea</taxon>
        <taxon>Pieridae</taxon>
        <taxon>Dismorphiinae</taxon>
        <taxon>Leptidea</taxon>
    </lineage>
</organism>
<dbReference type="Gene3D" id="3.40.50.1820">
    <property type="entry name" value="alpha/beta hydrolase"/>
    <property type="match status" value="1"/>
</dbReference>
<feature type="non-terminal residue" evidence="8">
    <location>
        <position position="421"/>
    </location>
</feature>
<comment type="similarity">
    <text evidence="1">Belongs to the AB hydrolase superfamily. Lipase family.</text>
</comment>
<dbReference type="GO" id="GO:0016042">
    <property type="term" value="P:lipid catabolic process"/>
    <property type="evidence" value="ECO:0007669"/>
    <property type="project" value="UniProtKB-KW"/>
</dbReference>
<name>A0A5E4PYV0_9NEOP</name>
<evidence type="ECO:0000256" key="1">
    <source>
        <dbReference type="ARBA" id="ARBA00010701"/>
    </source>
</evidence>
<dbReference type="FunFam" id="3.40.50.1820:FF:000057">
    <property type="entry name" value="Lipase"/>
    <property type="match status" value="1"/>
</dbReference>
<reference evidence="8 9" key="1">
    <citation type="submission" date="2017-07" db="EMBL/GenBank/DDBJ databases">
        <authorList>
            <person name="Talla V."/>
            <person name="Backstrom N."/>
        </authorList>
    </citation>
    <scope>NUCLEOTIDE SEQUENCE [LARGE SCALE GENOMIC DNA]</scope>
</reference>
<accession>A0A5E4PYV0</accession>
<keyword evidence="2" id="KW-0732">Signal</keyword>
<proteinExistence type="inferred from homology"/>
<sequence>MVLAFWIEIKRPEATDYVALHKTCTIFSVKLNALAVLKAKNASEYVATREQLRIPHGKNQGPQRDRPIVFMMHGLTGCSNSFVELGPKYALGFNFADAGYDVWIGNARGVGNSRRHISLNPDNRIDKYDFFEFTYEDIGLKDLPAMIDFALNHTGQSKIHYIGHSQGGTAFLVLNSMKPEYNDKFIAAHLLAGIGYMNYFPNSSLKRAAYFTNTIYTLARTSGIVEIYGPDWDESRSSAAMSKADNGQTARESLEDIIEELVSDADLIAGSSVKQFAHYGQNINDRKFRRWYYSPLTNLIVYGRSVPPEYDLSKVTVNTIMHYTIGDDLLDERDVISMANAMPNARVRRVAKDDFSHVDFVASSYVKYLVTEYILDDLLLLTYKVKQGKLNLKLLVQRVQFQQAQTKKNQPIAKRLKMEEE</sequence>
<protein>
    <recommendedName>
        <fullName evidence="7">AB hydrolase-1 domain-containing protein</fullName>
    </recommendedName>
</protein>
<dbReference type="InterPro" id="IPR000073">
    <property type="entry name" value="AB_hydrolase_1"/>
</dbReference>
<evidence type="ECO:0000256" key="6">
    <source>
        <dbReference type="ARBA" id="ARBA00023180"/>
    </source>
</evidence>
<dbReference type="PANTHER" id="PTHR11005">
    <property type="entry name" value="LYSOSOMAL ACID LIPASE-RELATED"/>
    <property type="match status" value="1"/>
</dbReference>
<keyword evidence="6" id="KW-0325">Glycoprotein</keyword>
<dbReference type="GO" id="GO:0016787">
    <property type="term" value="F:hydrolase activity"/>
    <property type="evidence" value="ECO:0007669"/>
    <property type="project" value="UniProtKB-KW"/>
</dbReference>
<dbReference type="AlphaFoldDB" id="A0A5E4PYV0"/>
<evidence type="ECO:0000256" key="5">
    <source>
        <dbReference type="ARBA" id="ARBA00023098"/>
    </source>
</evidence>
<gene>
    <name evidence="8" type="ORF">LSINAPIS_LOCUS3907</name>
</gene>
<keyword evidence="9" id="KW-1185">Reference proteome</keyword>
<dbReference type="SUPFAM" id="SSF53474">
    <property type="entry name" value="alpha/beta-Hydrolases"/>
    <property type="match status" value="1"/>
</dbReference>
<evidence type="ECO:0000313" key="8">
    <source>
        <dbReference type="EMBL" id="VVC91171.1"/>
    </source>
</evidence>
<dbReference type="InterPro" id="IPR029058">
    <property type="entry name" value="AB_hydrolase_fold"/>
</dbReference>
<evidence type="ECO:0000256" key="4">
    <source>
        <dbReference type="ARBA" id="ARBA00022963"/>
    </source>
</evidence>